<sequence length="57" mass="7072">MLLYEGDSKNRCYNHFIFNIFLPEHIHYVNITTAKHDPEIVMLQFLLMFSRYSWRYD</sequence>
<reference evidence="1 2" key="1">
    <citation type="submission" date="2013-10" db="EMBL/GenBank/DDBJ databases">
        <title>Antibiotic resistance diversity of beta-lactamase producers in the General Hospital Vienna.</title>
        <authorList>
            <person name="Barisic I."/>
            <person name="Mitteregger D."/>
            <person name="Hirschl A.M."/>
            <person name="Noehammer C."/>
            <person name="Wiesinger-Mayr H."/>
        </authorList>
    </citation>
    <scope>NUCLEOTIDE SEQUENCE [LARGE SCALE GENOMIC DNA]</scope>
    <source>
        <strain evidence="1 2">ISC11</strain>
    </source>
</reference>
<evidence type="ECO:0000313" key="2">
    <source>
        <dbReference type="Proteomes" id="UP000019194"/>
    </source>
</evidence>
<organism evidence="1 2">
    <name type="scientific">Citrobacter freundii</name>
    <dbReference type="NCBI Taxonomy" id="546"/>
    <lineage>
        <taxon>Bacteria</taxon>
        <taxon>Pseudomonadati</taxon>
        <taxon>Pseudomonadota</taxon>
        <taxon>Gammaproteobacteria</taxon>
        <taxon>Enterobacterales</taxon>
        <taxon>Enterobacteriaceae</taxon>
        <taxon>Citrobacter</taxon>
        <taxon>Citrobacter freundii complex</taxon>
    </lineage>
</organism>
<protein>
    <submittedName>
        <fullName evidence="1">Uncharacterized protein</fullName>
    </submittedName>
</protein>
<proteinExistence type="predicted"/>
<dbReference type="AlphaFoldDB" id="A0A7G2IP21"/>
<name>A0A7G2IP21_CITFR</name>
<evidence type="ECO:0000313" key="1">
    <source>
        <dbReference type="EMBL" id="CDL38750.1"/>
    </source>
</evidence>
<accession>A0A7G2IP21</accession>
<dbReference type="Proteomes" id="UP000019194">
    <property type="component" value="Unassembled WGS sequence"/>
</dbReference>
<comment type="caution">
    <text evidence="1">The sequence shown here is derived from an EMBL/GenBank/DDBJ whole genome shotgun (WGS) entry which is preliminary data.</text>
</comment>
<dbReference type="EMBL" id="CBWP010000047">
    <property type="protein sequence ID" value="CDL38750.1"/>
    <property type="molecule type" value="Genomic_DNA"/>
</dbReference>